<comment type="caution">
    <text evidence="1">The sequence shown here is derived from an EMBL/GenBank/DDBJ whole genome shotgun (WGS) entry which is preliminary data.</text>
</comment>
<sequence>MRLINVQTLKFEEFFDNAVPEYAILSHTWGDAEDAETCNEARRHRLDYVWIDTCCIDKTSSPELSEAINSMFCQLPVESMPRLKAPSRWFTRGWTLQSFLPLKLSRVCLITGIDEVYLVDSVYETRTGLLQKESIAERMSWASQRTTRRKEDIAYSLLGIFGVNMPLIYGEGGKAFLRLQEEIMRSAFNPTLLCWNAEVNGKPQLPQDAKPFYSWT</sequence>
<name>A0A9P9EPN4_9HYPO</name>
<keyword evidence="2" id="KW-1185">Reference proteome</keyword>
<dbReference type="AlphaFoldDB" id="A0A9P9EPN4"/>
<evidence type="ECO:0000313" key="1">
    <source>
        <dbReference type="EMBL" id="KAH7141337.1"/>
    </source>
</evidence>
<organism evidence="1 2">
    <name type="scientific">Dactylonectria estremocensis</name>
    <dbReference type="NCBI Taxonomy" id="1079267"/>
    <lineage>
        <taxon>Eukaryota</taxon>
        <taxon>Fungi</taxon>
        <taxon>Dikarya</taxon>
        <taxon>Ascomycota</taxon>
        <taxon>Pezizomycotina</taxon>
        <taxon>Sordariomycetes</taxon>
        <taxon>Hypocreomycetidae</taxon>
        <taxon>Hypocreales</taxon>
        <taxon>Nectriaceae</taxon>
        <taxon>Dactylonectria</taxon>
    </lineage>
</organism>
<dbReference type="Proteomes" id="UP000717696">
    <property type="component" value="Unassembled WGS sequence"/>
</dbReference>
<dbReference type="PANTHER" id="PTHR10622">
    <property type="entry name" value="HET DOMAIN-CONTAINING PROTEIN"/>
    <property type="match status" value="1"/>
</dbReference>
<dbReference type="EMBL" id="JAGMUU010000012">
    <property type="protein sequence ID" value="KAH7141337.1"/>
    <property type="molecule type" value="Genomic_DNA"/>
</dbReference>
<dbReference type="PANTHER" id="PTHR10622:SF10">
    <property type="entry name" value="HET DOMAIN-CONTAINING PROTEIN"/>
    <property type="match status" value="1"/>
</dbReference>
<evidence type="ECO:0008006" key="3">
    <source>
        <dbReference type="Google" id="ProtNLM"/>
    </source>
</evidence>
<accession>A0A9P9EPN4</accession>
<gene>
    <name evidence="1" type="ORF">B0J13DRAFT_585727</name>
</gene>
<evidence type="ECO:0000313" key="2">
    <source>
        <dbReference type="Proteomes" id="UP000717696"/>
    </source>
</evidence>
<reference evidence="1" key="1">
    <citation type="journal article" date="2021" name="Nat. Commun.">
        <title>Genetic determinants of endophytism in the Arabidopsis root mycobiome.</title>
        <authorList>
            <person name="Mesny F."/>
            <person name="Miyauchi S."/>
            <person name="Thiergart T."/>
            <person name="Pickel B."/>
            <person name="Atanasova L."/>
            <person name="Karlsson M."/>
            <person name="Huettel B."/>
            <person name="Barry K.W."/>
            <person name="Haridas S."/>
            <person name="Chen C."/>
            <person name="Bauer D."/>
            <person name="Andreopoulos W."/>
            <person name="Pangilinan J."/>
            <person name="LaButti K."/>
            <person name="Riley R."/>
            <person name="Lipzen A."/>
            <person name="Clum A."/>
            <person name="Drula E."/>
            <person name="Henrissat B."/>
            <person name="Kohler A."/>
            <person name="Grigoriev I.V."/>
            <person name="Martin F.M."/>
            <person name="Hacquard S."/>
        </authorList>
    </citation>
    <scope>NUCLEOTIDE SEQUENCE</scope>
    <source>
        <strain evidence="1">MPI-CAGE-AT-0021</strain>
    </source>
</reference>
<proteinExistence type="predicted"/>
<protein>
    <recommendedName>
        <fullName evidence="3">Heterokaryon incompatibility domain-containing protein</fullName>
    </recommendedName>
</protein>
<dbReference type="OrthoDB" id="194358at2759"/>